<name>A0ABS8RWZ3_DATST</name>
<reference evidence="1 2" key="1">
    <citation type="journal article" date="2021" name="BMC Genomics">
        <title>Datura genome reveals duplications of psychoactive alkaloid biosynthetic genes and high mutation rate following tissue culture.</title>
        <authorList>
            <person name="Rajewski A."/>
            <person name="Carter-House D."/>
            <person name="Stajich J."/>
            <person name="Litt A."/>
        </authorList>
    </citation>
    <scope>NUCLEOTIDE SEQUENCE [LARGE SCALE GENOMIC DNA]</scope>
    <source>
        <strain evidence="1">AR-01</strain>
    </source>
</reference>
<dbReference type="InterPro" id="IPR004252">
    <property type="entry name" value="Probable_transposase_24"/>
</dbReference>
<protein>
    <submittedName>
        <fullName evidence="1">Uncharacterized protein</fullName>
    </submittedName>
</protein>
<dbReference type="Proteomes" id="UP000823775">
    <property type="component" value="Unassembled WGS sequence"/>
</dbReference>
<dbReference type="EMBL" id="JACEIK010000135">
    <property type="protein sequence ID" value="MCD7450515.1"/>
    <property type="molecule type" value="Genomic_DNA"/>
</dbReference>
<dbReference type="Pfam" id="PF03004">
    <property type="entry name" value="Transposase_24"/>
    <property type="match status" value="1"/>
</dbReference>
<organism evidence="1 2">
    <name type="scientific">Datura stramonium</name>
    <name type="common">Jimsonweed</name>
    <name type="synonym">Common thornapple</name>
    <dbReference type="NCBI Taxonomy" id="4076"/>
    <lineage>
        <taxon>Eukaryota</taxon>
        <taxon>Viridiplantae</taxon>
        <taxon>Streptophyta</taxon>
        <taxon>Embryophyta</taxon>
        <taxon>Tracheophyta</taxon>
        <taxon>Spermatophyta</taxon>
        <taxon>Magnoliopsida</taxon>
        <taxon>eudicotyledons</taxon>
        <taxon>Gunneridae</taxon>
        <taxon>Pentapetalae</taxon>
        <taxon>asterids</taxon>
        <taxon>lamiids</taxon>
        <taxon>Solanales</taxon>
        <taxon>Solanaceae</taxon>
        <taxon>Solanoideae</taxon>
        <taxon>Datureae</taxon>
        <taxon>Datura</taxon>
    </lineage>
</organism>
<keyword evidence="2" id="KW-1185">Reference proteome</keyword>
<evidence type="ECO:0000313" key="2">
    <source>
        <dbReference type="Proteomes" id="UP000823775"/>
    </source>
</evidence>
<accession>A0ABS8RWZ3</accession>
<sequence length="77" mass="8805">SCGIYSPKFKKNYDRAKAARASRSGGSLNTRVSMSFTVHRWRMTKLKGEEVSLAEIFEETHKKKKKDGIREECVNPV</sequence>
<proteinExistence type="predicted"/>
<feature type="non-terminal residue" evidence="1">
    <location>
        <position position="1"/>
    </location>
</feature>
<gene>
    <name evidence="1" type="ORF">HAX54_006807</name>
</gene>
<evidence type="ECO:0000313" key="1">
    <source>
        <dbReference type="EMBL" id="MCD7450515.1"/>
    </source>
</evidence>
<comment type="caution">
    <text evidence="1">The sequence shown here is derived from an EMBL/GenBank/DDBJ whole genome shotgun (WGS) entry which is preliminary data.</text>
</comment>